<dbReference type="EMBL" id="FWXR01000008">
    <property type="protein sequence ID" value="SMC79488.1"/>
    <property type="molecule type" value="Genomic_DNA"/>
</dbReference>
<dbReference type="RefSeq" id="WP_084410095.1">
    <property type="nucleotide sequence ID" value="NZ_FWXR01000008.1"/>
</dbReference>
<feature type="chain" id="PRO_5013162125" description="DUF4148 domain-containing protein" evidence="1">
    <location>
        <begin position="30"/>
        <end position="99"/>
    </location>
</feature>
<proteinExistence type="predicted"/>
<keyword evidence="1" id="KW-0732">Signal</keyword>
<sequence>MNAFRKTAFAAVAVASIMGGFAGTGAANAAQRTADDNFVMVPGSDASAKQVAEDTRMDIAEHGSWFAHATPVRHRTLVPGDQSLRDHQAQVVREHIARG</sequence>
<protein>
    <recommendedName>
        <fullName evidence="4">DUF4148 domain-containing protein</fullName>
    </recommendedName>
</protein>
<dbReference type="AlphaFoldDB" id="A0A1W2C442"/>
<organism evidence="2 3">
    <name type="scientific">Fulvimarina manganoxydans</name>
    <dbReference type="NCBI Taxonomy" id="937218"/>
    <lineage>
        <taxon>Bacteria</taxon>
        <taxon>Pseudomonadati</taxon>
        <taxon>Pseudomonadota</taxon>
        <taxon>Alphaproteobacteria</taxon>
        <taxon>Hyphomicrobiales</taxon>
        <taxon>Aurantimonadaceae</taxon>
        <taxon>Fulvimarina</taxon>
    </lineage>
</organism>
<dbReference type="Proteomes" id="UP000192656">
    <property type="component" value="Unassembled WGS sequence"/>
</dbReference>
<reference evidence="2 3" key="1">
    <citation type="submission" date="2017-04" db="EMBL/GenBank/DDBJ databases">
        <authorList>
            <person name="Afonso C.L."/>
            <person name="Miller P.J."/>
            <person name="Scott M.A."/>
            <person name="Spackman E."/>
            <person name="Goraichik I."/>
            <person name="Dimitrov K.M."/>
            <person name="Suarez D.L."/>
            <person name="Swayne D.E."/>
        </authorList>
    </citation>
    <scope>NUCLEOTIDE SEQUENCE [LARGE SCALE GENOMIC DNA]</scope>
    <source>
        <strain evidence="2 3">CGMCC 1.10972</strain>
    </source>
</reference>
<evidence type="ECO:0000256" key="1">
    <source>
        <dbReference type="SAM" id="SignalP"/>
    </source>
</evidence>
<feature type="signal peptide" evidence="1">
    <location>
        <begin position="1"/>
        <end position="29"/>
    </location>
</feature>
<name>A0A1W2C442_9HYPH</name>
<accession>A0A1W2C442</accession>
<evidence type="ECO:0000313" key="3">
    <source>
        <dbReference type="Proteomes" id="UP000192656"/>
    </source>
</evidence>
<evidence type="ECO:0000313" key="2">
    <source>
        <dbReference type="EMBL" id="SMC79488.1"/>
    </source>
</evidence>
<keyword evidence="3" id="KW-1185">Reference proteome</keyword>
<gene>
    <name evidence="2" type="ORF">SAMN06297251_108125</name>
</gene>
<dbReference type="STRING" id="937218.SAMN06297251_108125"/>
<evidence type="ECO:0008006" key="4">
    <source>
        <dbReference type="Google" id="ProtNLM"/>
    </source>
</evidence>